<keyword evidence="2 6" id="KW-0472">Membrane</keyword>
<dbReference type="Pfam" id="PF06804">
    <property type="entry name" value="Lipoprotein_18"/>
    <property type="match status" value="1"/>
</dbReference>
<organism evidence="7 8">
    <name type="scientific">Paraglaciecola aquimarina</name>
    <dbReference type="NCBI Taxonomy" id="1235557"/>
    <lineage>
        <taxon>Bacteria</taxon>
        <taxon>Pseudomonadati</taxon>
        <taxon>Pseudomonadota</taxon>
        <taxon>Gammaproteobacteria</taxon>
        <taxon>Alteromonadales</taxon>
        <taxon>Alteromonadaceae</taxon>
        <taxon>Paraglaciecola</taxon>
    </lineage>
</organism>
<keyword evidence="1 6" id="KW-0732">Signal</keyword>
<dbReference type="InterPro" id="IPR042268">
    <property type="entry name" value="BamC_C"/>
</dbReference>
<comment type="subunit">
    <text evidence="6">Part of the Bam complex.</text>
</comment>
<keyword evidence="3 6" id="KW-0564">Palmitate</keyword>
<comment type="similarity">
    <text evidence="6">Belongs to the BamC family.</text>
</comment>
<comment type="subcellular location">
    <subcellularLocation>
        <location evidence="6">Cell outer membrane</location>
        <topology evidence="6">Lipid-anchor</topology>
    </subcellularLocation>
</comment>
<accession>A0ABU3SY89</accession>
<dbReference type="InterPro" id="IPR014524">
    <property type="entry name" value="BamC"/>
</dbReference>
<dbReference type="Gene3D" id="3.30.530.50">
    <property type="match status" value="1"/>
</dbReference>
<proteinExistence type="inferred from homology"/>
<evidence type="ECO:0000256" key="5">
    <source>
        <dbReference type="ARBA" id="ARBA00023288"/>
    </source>
</evidence>
<dbReference type="EMBL" id="JAWDIO010000002">
    <property type="protein sequence ID" value="MDU0354969.1"/>
    <property type="molecule type" value="Genomic_DNA"/>
</dbReference>
<evidence type="ECO:0000256" key="3">
    <source>
        <dbReference type="ARBA" id="ARBA00023139"/>
    </source>
</evidence>
<evidence type="ECO:0000256" key="1">
    <source>
        <dbReference type="ARBA" id="ARBA00022729"/>
    </source>
</evidence>
<sequence length="368" mass="41668">MTHKIHFISLVTLGLLTACSSLEEREMASGSFDYLQENPGQRIDIPEDVDTPNFSDAYKLPEIGEQAQKGTMGEALSIASPALVLPIVTGSHIEEGSKDATIWFDQVDDSQALDITIWNSLIAFLEKEGIGVKEFNKERQFLETDWLIIDEASNAKWYSWSKSARVTGQRFKFDLELKPHGRTAALKAQLLEYKQQDSPDSPEITQSTEERRHAVDILNEVVKHYEFEIKLADVKRIREIRQGLAMALGFDEDGEAAYVVDAKYDIAWPRFLLVLRKLGFDVKDYDKSTGLLFTKFNGVDDGWWSGMWGDDNTELNLTEEEYRFKLGDLGPKTSVTLLDSDSKPFPVNKLTDLYDAFSKVMSAENLDI</sequence>
<evidence type="ECO:0000313" key="7">
    <source>
        <dbReference type="EMBL" id="MDU0354969.1"/>
    </source>
</evidence>
<comment type="function">
    <text evidence="6">Part of the outer membrane protein assembly complex, which is involved in assembly and insertion of beta-barrel proteins into the outer membrane.</text>
</comment>
<dbReference type="Proteomes" id="UP001247805">
    <property type="component" value="Unassembled WGS sequence"/>
</dbReference>
<name>A0ABU3SY89_9ALTE</name>
<gene>
    <name evidence="6 7" type="primary">bamC</name>
    <name evidence="7" type="ORF">RS130_14570</name>
</gene>
<reference evidence="7 8" key="1">
    <citation type="submission" date="2023-10" db="EMBL/GenBank/DDBJ databases">
        <title>Glaciecola aquimarina strain GGW-M5 nov., isolated from a coastal seawater.</title>
        <authorList>
            <person name="Bayburt H."/>
            <person name="Kim J.M."/>
            <person name="Choi B.J."/>
            <person name="Jeon C.O."/>
        </authorList>
    </citation>
    <scope>NUCLEOTIDE SEQUENCE [LARGE SCALE GENOMIC DNA]</scope>
    <source>
        <strain evidence="7 8">KCTC 32108</strain>
    </source>
</reference>
<evidence type="ECO:0000313" key="8">
    <source>
        <dbReference type="Proteomes" id="UP001247805"/>
    </source>
</evidence>
<evidence type="ECO:0000256" key="2">
    <source>
        <dbReference type="ARBA" id="ARBA00023136"/>
    </source>
</evidence>
<keyword evidence="4 6" id="KW-0998">Cell outer membrane</keyword>
<dbReference type="HAMAP" id="MF_00924">
    <property type="entry name" value="OM_assembly_BamC"/>
    <property type="match status" value="1"/>
</dbReference>
<dbReference type="RefSeq" id="WP_316026532.1">
    <property type="nucleotide sequence ID" value="NZ_JAWDIO010000002.1"/>
</dbReference>
<comment type="caution">
    <text evidence="7">The sequence shown here is derived from an EMBL/GenBank/DDBJ whole genome shotgun (WGS) entry which is preliminary data.</text>
</comment>
<keyword evidence="5 6" id="KW-0449">Lipoprotein</keyword>
<dbReference type="Gene3D" id="3.30.310.170">
    <property type="entry name" value="Outer membrane protein assembly factor BamC"/>
    <property type="match status" value="1"/>
</dbReference>
<keyword evidence="8" id="KW-1185">Reference proteome</keyword>
<dbReference type="InterPro" id="IPR010653">
    <property type="entry name" value="NlpB/DapX"/>
</dbReference>
<evidence type="ECO:0000256" key="4">
    <source>
        <dbReference type="ARBA" id="ARBA00023237"/>
    </source>
</evidence>
<dbReference type="PROSITE" id="PS51257">
    <property type="entry name" value="PROKAR_LIPOPROTEIN"/>
    <property type="match status" value="1"/>
</dbReference>
<protein>
    <recommendedName>
        <fullName evidence="6">Outer membrane protein assembly factor BamC</fullName>
    </recommendedName>
</protein>
<evidence type="ECO:0000256" key="6">
    <source>
        <dbReference type="HAMAP-Rule" id="MF_00924"/>
    </source>
</evidence>